<gene>
    <name evidence="9" type="ORF">D4L85_15190</name>
</gene>
<evidence type="ECO:0000256" key="4">
    <source>
        <dbReference type="ARBA" id="ARBA00022989"/>
    </source>
</evidence>
<name>A0A385SNJ6_9BACT</name>
<feature type="transmembrane region" description="Helical" evidence="6">
    <location>
        <begin position="381"/>
        <end position="403"/>
    </location>
</feature>
<dbReference type="KEGG" id="chk:D4L85_15190"/>
<keyword evidence="4 6" id="KW-1133">Transmembrane helix</keyword>
<comment type="subcellular location">
    <subcellularLocation>
        <location evidence="1">Cell membrane</location>
        <topology evidence="1">Multi-pass membrane protein</topology>
    </subcellularLocation>
</comment>
<dbReference type="InterPro" id="IPR047699">
    <property type="entry name" value="Permease_put_prefix"/>
</dbReference>
<feature type="transmembrane region" description="Helical" evidence="6">
    <location>
        <begin position="850"/>
        <end position="868"/>
    </location>
</feature>
<evidence type="ECO:0000259" key="8">
    <source>
        <dbReference type="Pfam" id="PF12704"/>
    </source>
</evidence>
<dbReference type="PANTHER" id="PTHR30572">
    <property type="entry name" value="MEMBRANE COMPONENT OF TRANSPORTER-RELATED"/>
    <property type="match status" value="1"/>
</dbReference>
<protein>
    <submittedName>
        <fullName evidence="9">FtsX-like permease family protein</fullName>
    </submittedName>
</protein>
<feature type="transmembrane region" description="Helical" evidence="6">
    <location>
        <begin position="767"/>
        <end position="791"/>
    </location>
</feature>
<reference evidence="10" key="1">
    <citation type="submission" date="2018-09" db="EMBL/GenBank/DDBJ databases">
        <title>Chryseolinea sp. KIS68-18 isolated from soil.</title>
        <authorList>
            <person name="Weon H.-Y."/>
            <person name="Kwon S.-W."/>
            <person name="Lee S.A."/>
        </authorList>
    </citation>
    <scope>NUCLEOTIDE SEQUENCE [LARGE SCALE GENOMIC DNA]</scope>
    <source>
        <strain evidence="10">KIS68-18</strain>
    </source>
</reference>
<dbReference type="InterPro" id="IPR003838">
    <property type="entry name" value="ABC3_permease_C"/>
</dbReference>
<dbReference type="GO" id="GO:0022857">
    <property type="term" value="F:transmembrane transporter activity"/>
    <property type="evidence" value="ECO:0007669"/>
    <property type="project" value="TreeGrafter"/>
</dbReference>
<evidence type="ECO:0000256" key="3">
    <source>
        <dbReference type="ARBA" id="ARBA00022692"/>
    </source>
</evidence>
<feature type="transmembrane region" description="Helical" evidence="6">
    <location>
        <begin position="475"/>
        <end position="498"/>
    </location>
</feature>
<feature type="transmembrane region" description="Helical" evidence="6">
    <location>
        <begin position="99"/>
        <end position="122"/>
    </location>
</feature>
<dbReference type="AlphaFoldDB" id="A0A385SNJ6"/>
<evidence type="ECO:0000256" key="2">
    <source>
        <dbReference type="ARBA" id="ARBA00022475"/>
    </source>
</evidence>
<keyword evidence="3 6" id="KW-0812">Transmembrane</keyword>
<dbReference type="InterPro" id="IPR050250">
    <property type="entry name" value="Macrolide_Exporter_MacB"/>
</dbReference>
<feature type="domain" description="MacB-like periplasmic core" evidence="8">
    <location>
        <begin position="102"/>
        <end position="328"/>
    </location>
</feature>
<dbReference type="NCBIfam" id="NF038404">
    <property type="entry name" value="perm_prefix_2"/>
    <property type="match status" value="1"/>
</dbReference>
<keyword evidence="10" id="KW-1185">Reference proteome</keyword>
<dbReference type="PANTHER" id="PTHR30572:SF18">
    <property type="entry name" value="ABC-TYPE MACROLIDE FAMILY EXPORT SYSTEM PERMEASE COMPONENT 2"/>
    <property type="match status" value="1"/>
</dbReference>
<dbReference type="Proteomes" id="UP000266183">
    <property type="component" value="Chromosome"/>
</dbReference>
<evidence type="ECO:0000259" key="7">
    <source>
        <dbReference type="Pfam" id="PF02687"/>
    </source>
</evidence>
<dbReference type="Pfam" id="PF02687">
    <property type="entry name" value="FtsX"/>
    <property type="match status" value="2"/>
</dbReference>
<dbReference type="InterPro" id="IPR025857">
    <property type="entry name" value="MacB_PCD"/>
</dbReference>
<dbReference type="Pfam" id="PF12704">
    <property type="entry name" value="MacB_PCD"/>
    <property type="match status" value="2"/>
</dbReference>
<dbReference type="GO" id="GO:0005886">
    <property type="term" value="C:plasma membrane"/>
    <property type="evidence" value="ECO:0007669"/>
    <property type="project" value="UniProtKB-SubCell"/>
</dbReference>
<feature type="domain" description="MacB-like periplasmic core" evidence="8">
    <location>
        <begin position="533"/>
        <end position="728"/>
    </location>
</feature>
<sequence length="890" mass="101076">MKGSAHPKPTPPRWATRFLRWFCNDHLSEAVLGDLEELYERRADTLGKRRADLLFIWNVIQFLQPFAFRKSHYRTTLNQRDMFQNYFKIAWRTMSRQKMYAGITIGGFALGLATCLVIFLFIRQELSYDKQYADGDRIFRLYNEYKGPQGDRWVNIPPPVAGILRTDFPEVEKAGRLMPNTLLGFGTKGLFRREDVVENSFEEGFGYADPDLLEILEVPMVYGTAATALDKPNTIVLSKRKADKYFPNEDPRGKSIILNDDKSRLYTIGGVMKDMPANTHFQFDFLITLKGEEFWQGEQDNWCCWNYSVYVKLRRGASPLALEKKMTAMRDTYFVKHLEQQGDQSAADVKKYHFFRLQPVGDIYLKSNGIYDEMRHSDARYIWLFGAIAAFILLLACINFINLSTAKSANRAKEVGLRKTAGSVRGYLITQFLTESVFYSLVSFAIALVMVWVALPYFNALAGKSLTIPWLSWWFFPSLVVAMLFIGVVAGLYPSFYLSAFKPIDVLKGSLSRGSKSSGLRSAMVVFQFTASIVLIIGTLVIYRQMNYLLTTKTGFDKDQVVILYGTHTLNNQQLTFRDELLGLADVQHVSISSYLPVGGGSREGYGFWRKGREKADLPINAQKWRVDADYISTMKMHIVEGRDFNRELASDSQAAVVNQAFVKEFGLKKPLGDQITNGHQTFTIIGVVEDFNFESMKQKIMPLSLVIEGGGNSMMTVRVKSKDMQATLGSLTKVWNKFMPHQPFRYGFLDESFARMYDDVQRMGNLFAGFATLAIIVACLGLFALSAFMVEQRSKEISIRLVLGATTQSIFRMLTQNFVKLVFISMAIATPLGWYLMQTWLADYTYKIPITWDVFVLAGAMSVFIALSTVSYQSIRAALANPAKSLRSE</sequence>
<accession>A0A385SNJ6</accession>
<evidence type="ECO:0000256" key="6">
    <source>
        <dbReference type="SAM" id="Phobius"/>
    </source>
</evidence>
<feature type="transmembrane region" description="Helical" evidence="6">
    <location>
        <begin position="819"/>
        <end position="838"/>
    </location>
</feature>
<dbReference type="OrthoDB" id="8740261at2"/>
<organism evidence="9 10">
    <name type="scientific">Chryseolinea soli</name>
    <dbReference type="NCBI Taxonomy" id="2321403"/>
    <lineage>
        <taxon>Bacteria</taxon>
        <taxon>Pseudomonadati</taxon>
        <taxon>Bacteroidota</taxon>
        <taxon>Cytophagia</taxon>
        <taxon>Cytophagales</taxon>
        <taxon>Fulvivirgaceae</taxon>
        <taxon>Chryseolinea</taxon>
    </lineage>
</organism>
<evidence type="ECO:0000256" key="1">
    <source>
        <dbReference type="ARBA" id="ARBA00004651"/>
    </source>
</evidence>
<feature type="transmembrane region" description="Helical" evidence="6">
    <location>
        <begin position="519"/>
        <end position="543"/>
    </location>
</feature>
<evidence type="ECO:0000313" key="9">
    <source>
        <dbReference type="EMBL" id="AYB31827.1"/>
    </source>
</evidence>
<dbReference type="RefSeq" id="WP_119755088.1">
    <property type="nucleotide sequence ID" value="NZ_CP032382.1"/>
</dbReference>
<feature type="transmembrane region" description="Helical" evidence="6">
    <location>
        <begin position="437"/>
        <end position="455"/>
    </location>
</feature>
<keyword evidence="5 6" id="KW-0472">Membrane</keyword>
<feature type="domain" description="ABC3 transporter permease C-terminal" evidence="7">
    <location>
        <begin position="387"/>
        <end position="500"/>
    </location>
</feature>
<feature type="domain" description="ABC3 transporter permease C-terminal" evidence="7">
    <location>
        <begin position="771"/>
        <end position="880"/>
    </location>
</feature>
<dbReference type="EMBL" id="CP032382">
    <property type="protein sequence ID" value="AYB31827.1"/>
    <property type="molecule type" value="Genomic_DNA"/>
</dbReference>
<proteinExistence type="predicted"/>
<evidence type="ECO:0000256" key="5">
    <source>
        <dbReference type="ARBA" id="ARBA00023136"/>
    </source>
</evidence>
<evidence type="ECO:0000313" key="10">
    <source>
        <dbReference type="Proteomes" id="UP000266183"/>
    </source>
</evidence>
<keyword evidence="2" id="KW-1003">Cell membrane</keyword>